<dbReference type="EMBL" id="MU863732">
    <property type="protein sequence ID" value="KAK4096181.1"/>
    <property type="molecule type" value="Genomic_DNA"/>
</dbReference>
<dbReference type="AlphaFoldDB" id="A0AAN6PVL5"/>
<gene>
    <name evidence="1" type="ORF">N658DRAFT_47590</name>
</gene>
<comment type="caution">
    <text evidence="1">The sequence shown here is derived from an EMBL/GenBank/DDBJ whole genome shotgun (WGS) entry which is preliminary data.</text>
</comment>
<accession>A0AAN6PVL5</accession>
<dbReference type="Proteomes" id="UP001305647">
    <property type="component" value="Unassembled WGS sequence"/>
</dbReference>
<name>A0AAN6PVL5_9PEZI</name>
<proteinExistence type="predicted"/>
<keyword evidence="2" id="KW-1185">Reference proteome</keyword>
<organism evidence="1 2">
    <name type="scientific">Parathielavia hyrcaniae</name>
    <dbReference type="NCBI Taxonomy" id="113614"/>
    <lineage>
        <taxon>Eukaryota</taxon>
        <taxon>Fungi</taxon>
        <taxon>Dikarya</taxon>
        <taxon>Ascomycota</taxon>
        <taxon>Pezizomycotina</taxon>
        <taxon>Sordariomycetes</taxon>
        <taxon>Sordariomycetidae</taxon>
        <taxon>Sordariales</taxon>
        <taxon>Chaetomiaceae</taxon>
        <taxon>Parathielavia</taxon>
    </lineage>
</organism>
<reference evidence="1" key="1">
    <citation type="journal article" date="2023" name="Mol. Phylogenet. Evol.">
        <title>Genome-scale phylogeny and comparative genomics of the fungal order Sordariales.</title>
        <authorList>
            <person name="Hensen N."/>
            <person name="Bonometti L."/>
            <person name="Westerberg I."/>
            <person name="Brannstrom I.O."/>
            <person name="Guillou S."/>
            <person name="Cros-Aarteil S."/>
            <person name="Calhoun S."/>
            <person name="Haridas S."/>
            <person name="Kuo A."/>
            <person name="Mondo S."/>
            <person name="Pangilinan J."/>
            <person name="Riley R."/>
            <person name="LaButti K."/>
            <person name="Andreopoulos B."/>
            <person name="Lipzen A."/>
            <person name="Chen C."/>
            <person name="Yan M."/>
            <person name="Daum C."/>
            <person name="Ng V."/>
            <person name="Clum A."/>
            <person name="Steindorff A."/>
            <person name="Ohm R.A."/>
            <person name="Martin F."/>
            <person name="Silar P."/>
            <person name="Natvig D.O."/>
            <person name="Lalanne C."/>
            <person name="Gautier V."/>
            <person name="Ament-Velasquez S.L."/>
            <person name="Kruys A."/>
            <person name="Hutchinson M.I."/>
            <person name="Powell A.J."/>
            <person name="Barry K."/>
            <person name="Miller A.N."/>
            <person name="Grigoriev I.V."/>
            <person name="Debuchy R."/>
            <person name="Gladieux P."/>
            <person name="Hiltunen Thoren M."/>
            <person name="Johannesson H."/>
        </authorList>
    </citation>
    <scope>NUCLEOTIDE SEQUENCE</scope>
    <source>
        <strain evidence="1">CBS 757.83</strain>
    </source>
</reference>
<protein>
    <submittedName>
        <fullName evidence="1">Uncharacterized protein</fullName>
    </submittedName>
</protein>
<evidence type="ECO:0000313" key="1">
    <source>
        <dbReference type="EMBL" id="KAK4096181.1"/>
    </source>
</evidence>
<evidence type="ECO:0000313" key="2">
    <source>
        <dbReference type="Proteomes" id="UP001305647"/>
    </source>
</evidence>
<sequence>MVEVVCDSEPPLGQAGHDGFYHVPLSWPRSRFMRSPAPAATRPREVATLPPASSKPCQPSMIHLVACAFSRPVGLARSSESAGAQYCRASDSHQFGAWLAWRARFAIRCFAFRGPGIMTIEGLGRSSESVVFIEHRSCEGWNSWPRQCKQHRRSGRTIGPKIHPSPPVKLLVPLLW</sequence>
<reference evidence="1" key="2">
    <citation type="submission" date="2023-05" db="EMBL/GenBank/DDBJ databases">
        <authorList>
            <consortium name="Lawrence Berkeley National Laboratory"/>
            <person name="Steindorff A."/>
            <person name="Hensen N."/>
            <person name="Bonometti L."/>
            <person name="Westerberg I."/>
            <person name="Brannstrom I.O."/>
            <person name="Guillou S."/>
            <person name="Cros-Aarteil S."/>
            <person name="Calhoun S."/>
            <person name="Haridas S."/>
            <person name="Kuo A."/>
            <person name="Mondo S."/>
            <person name="Pangilinan J."/>
            <person name="Riley R."/>
            <person name="Labutti K."/>
            <person name="Andreopoulos B."/>
            <person name="Lipzen A."/>
            <person name="Chen C."/>
            <person name="Yanf M."/>
            <person name="Daum C."/>
            <person name="Ng V."/>
            <person name="Clum A."/>
            <person name="Ohm R."/>
            <person name="Martin F."/>
            <person name="Silar P."/>
            <person name="Natvig D."/>
            <person name="Lalanne C."/>
            <person name="Gautier V."/>
            <person name="Ament-Velasquez S.L."/>
            <person name="Kruys A."/>
            <person name="Hutchinson M.I."/>
            <person name="Powell A.J."/>
            <person name="Barry K."/>
            <person name="Miller A.N."/>
            <person name="Grigoriev I.V."/>
            <person name="Debuchy R."/>
            <person name="Gladieux P."/>
            <person name="Thoren M.H."/>
            <person name="Johannesson H."/>
        </authorList>
    </citation>
    <scope>NUCLEOTIDE SEQUENCE</scope>
    <source>
        <strain evidence="1">CBS 757.83</strain>
    </source>
</reference>